<feature type="transmembrane region" description="Helical" evidence="1">
    <location>
        <begin position="42"/>
        <end position="61"/>
    </location>
</feature>
<reference evidence="2" key="1">
    <citation type="journal article" date="2015" name="Nature">
        <title>Complex archaea that bridge the gap between prokaryotes and eukaryotes.</title>
        <authorList>
            <person name="Spang A."/>
            <person name="Saw J.H."/>
            <person name="Jorgensen S.L."/>
            <person name="Zaremba-Niedzwiedzka K."/>
            <person name="Martijn J."/>
            <person name="Lind A.E."/>
            <person name="van Eijk R."/>
            <person name="Schleper C."/>
            <person name="Guy L."/>
            <person name="Ettema T.J."/>
        </authorList>
    </citation>
    <scope>NUCLEOTIDE SEQUENCE</scope>
</reference>
<gene>
    <name evidence="2" type="ORF">LCGC14_0223860</name>
</gene>
<dbReference type="EMBL" id="LAZR01000107">
    <property type="protein sequence ID" value="KKN90803.1"/>
    <property type="molecule type" value="Genomic_DNA"/>
</dbReference>
<feature type="transmembrane region" description="Helical" evidence="1">
    <location>
        <begin position="142"/>
        <end position="160"/>
    </location>
</feature>
<comment type="caution">
    <text evidence="2">The sequence shown here is derived from an EMBL/GenBank/DDBJ whole genome shotgun (WGS) entry which is preliminary data.</text>
</comment>
<protein>
    <submittedName>
        <fullName evidence="2">Uncharacterized protein</fullName>
    </submittedName>
</protein>
<evidence type="ECO:0000256" key="1">
    <source>
        <dbReference type="SAM" id="Phobius"/>
    </source>
</evidence>
<name>A0A0F9XFZ1_9ZZZZ</name>
<evidence type="ECO:0000313" key="2">
    <source>
        <dbReference type="EMBL" id="KKN90803.1"/>
    </source>
</evidence>
<organism evidence="2">
    <name type="scientific">marine sediment metagenome</name>
    <dbReference type="NCBI Taxonomy" id="412755"/>
    <lineage>
        <taxon>unclassified sequences</taxon>
        <taxon>metagenomes</taxon>
        <taxon>ecological metagenomes</taxon>
    </lineage>
</organism>
<feature type="transmembrane region" description="Helical" evidence="1">
    <location>
        <begin position="172"/>
        <end position="195"/>
    </location>
</feature>
<keyword evidence="1" id="KW-0472">Membrane</keyword>
<keyword evidence="1" id="KW-1133">Transmembrane helix</keyword>
<sequence length="260" mass="29371">MTKGIYTKRKGIGFSSTVIIYLSLIVFYGVFHPASPSSPLTLNTMIMLGVYMLIGLASVDYKPISMMIERVWNMNCQDGVSDNSKFQTIKSYIAMNVNQWNKYNTLYANIVEGNTKAVWSTKDSIKEHLLRIPKGQLNIKQFIWIVVYVGYNVIKGNGYLPFLTPDYSDIDFLIDFVGVGFFSFTSGTIIGLGSYMEKLFESIKPDKLIKVEESLRLIEQNIIFGARHFGFLRDVVEVECEKCVDEIVPVASTKKATAKT</sequence>
<accession>A0A0F9XFZ1</accession>
<feature type="transmembrane region" description="Helical" evidence="1">
    <location>
        <begin position="12"/>
        <end position="30"/>
    </location>
</feature>
<keyword evidence="1" id="KW-0812">Transmembrane</keyword>
<proteinExistence type="predicted"/>
<dbReference type="AlphaFoldDB" id="A0A0F9XFZ1"/>